<feature type="transmembrane region" description="Helical" evidence="1">
    <location>
        <begin position="21"/>
        <end position="43"/>
    </location>
</feature>
<dbReference type="Proteomes" id="UP000295645">
    <property type="component" value="Unassembled WGS sequence"/>
</dbReference>
<evidence type="ECO:0000313" key="3">
    <source>
        <dbReference type="Proteomes" id="UP000295645"/>
    </source>
</evidence>
<evidence type="ECO:0000313" key="2">
    <source>
        <dbReference type="EMBL" id="TCV97181.1"/>
    </source>
</evidence>
<comment type="caution">
    <text evidence="2">The sequence shown here is derived from an EMBL/GenBank/DDBJ whole genome shotgun (WGS) entry which is preliminary data.</text>
</comment>
<keyword evidence="1" id="KW-0472">Membrane</keyword>
<protein>
    <submittedName>
        <fullName evidence="2">Uncharacterized protein</fullName>
    </submittedName>
</protein>
<dbReference type="EMBL" id="SMCS01000001">
    <property type="protein sequence ID" value="TCV97181.1"/>
    <property type="molecule type" value="Genomic_DNA"/>
</dbReference>
<proteinExistence type="predicted"/>
<keyword evidence="1" id="KW-1133">Transmembrane helix</keyword>
<sequence>MVGQCLTGEGMERRRFVLTRLVRKLSGLVVPITYAVCAAYRTYAIERSLRSLKVIVPTTGHPP</sequence>
<accession>A0A4R3YWX2</accession>
<gene>
    <name evidence="2" type="ORF">EC912_101176</name>
</gene>
<evidence type="ECO:0000256" key="1">
    <source>
        <dbReference type="SAM" id="Phobius"/>
    </source>
</evidence>
<dbReference type="AlphaFoldDB" id="A0A4R3YWX2"/>
<name>A0A4R3YWX2_9GAMM</name>
<keyword evidence="1" id="KW-0812">Transmembrane</keyword>
<reference evidence="2 3" key="1">
    <citation type="submission" date="2019-03" db="EMBL/GenBank/DDBJ databases">
        <title>Above-ground endophytic microbial communities from plants in different locations in the United States.</title>
        <authorList>
            <person name="Frank C."/>
        </authorList>
    </citation>
    <scope>NUCLEOTIDE SEQUENCE [LARGE SCALE GENOMIC DNA]</scope>
    <source>
        <strain evidence="2 3">LP_13_YM</strain>
    </source>
</reference>
<keyword evidence="3" id="KW-1185">Reference proteome</keyword>
<organism evidence="2 3">
    <name type="scientific">Luteibacter rhizovicinus</name>
    <dbReference type="NCBI Taxonomy" id="242606"/>
    <lineage>
        <taxon>Bacteria</taxon>
        <taxon>Pseudomonadati</taxon>
        <taxon>Pseudomonadota</taxon>
        <taxon>Gammaproteobacteria</taxon>
        <taxon>Lysobacterales</taxon>
        <taxon>Rhodanobacteraceae</taxon>
        <taxon>Luteibacter</taxon>
    </lineage>
</organism>